<protein>
    <submittedName>
        <fullName evidence="3">Putative oxidoreductase</fullName>
    </submittedName>
</protein>
<reference evidence="3" key="1">
    <citation type="journal article" date="2020" name="Stud. Mycol.">
        <title>101 Dothideomycetes genomes: a test case for predicting lifestyles and emergence of pathogens.</title>
        <authorList>
            <person name="Haridas S."/>
            <person name="Albert R."/>
            <person name="Binder M."/>
            <person name="Bloem J."/>
            <person name="Labutti K."/>
            <person name="Salamov A."/>
            <person name="Andreopoulos B."/>
            <person name="Baker S."/>
            <person name="Barry K."/>
            <person name="Bills G."/>
            <person name="Bluhm B."/>
            <person name="Cannon C."/>
            <person name="Castanera R."/>
            <person name="Culley D."/>
            <person name="Daum C."/>
            <person name="Ezra D."/>
            <person name="Gonzalez J."/>
            <person name="Henrissat B."/>
            <person name="Kuo A."/>
            <person name="Liang C."/>
            <person name="Lipzen A."/>
            <person name="Lutzoni F."/>
            <person name="Magnuson J."/>
            <person name="Mondo S."/>
            <person name="Nolan M."/>
            <person name="Ohm R."/>
            <person name="Pangilinan J."/>
            <person name="Park H.-J."/>
            <person name="Ramirez L."/>
            <person name="Alfaro M."/>
            <person name="Sun H."/>
            <person name="Tritt A."/>
            <person name="Yoshinaga Y."/>
            <person name="Zwiers L.-H."/>
            <person name="Turgeon B."/>
            <person name="Goodwin S."/>
            <person name="Spatafora J."/>
            <person name="Crous P."/>
            <person name="Grigoriev I."/>
        </authorList>
    </citation>
    <scope>NUCLEOTIDE SEQUENCE</scope>
    <source>
        <strain evidence="3">HMLAC05119</strain>
    </source>
</reference>
<dbReference type="InterPro" id="IPR002347">
    <property type="entry name" value="SDR_fam"/>
</dbReference>
<accession>A0A6A5QGE6</accession>
<evidence type="ECO:0000313" key="3">
    <source>
        <dbReference type="EMBL" id="KAF1914811.1"/>
    </source>
</evidence>
<dbReference type="AlphaFoldDB" id="A0A6A5QGE6"/>
<dbReference type="InterPro" id="IPR020904">
    <property type="entry name" value="Sc_DH/Rdtase_CS"/>
</dbReference>
<dbReference type="CDD" id="cd05233">
    <property type="entry name" value="SDR_c"/>
    <property type="match status" value="1"/>
</dbReference>
<gene>
    <name evidence="3" type="ORF">BDU57DRAFT_305143</name>
</gene>
<evidence type="ECO:0000256" key="2">
    <source>
        <dbReference type="SAM" id="MobiDB-lite"/>
    </source>
</evidence>
<dbReference type="SUPFAM" id="SSF51735">
    <property type="entry name" value="NAD(P)-binding Rossmann-fold domains"/>
    <property type="match status" value="1"/>
</dbReference>
<evidence type="ECO:0000313" key="4">
    <source>
        <dbReference type="Proteomes" id="UP000800096"/>
    </source>
</evidence>
<dbReference type="PANTHER" id="PTHR43975">
    <property type="entry name" value="ZGC:101858"/>
    <property type="match status" value="1"/>
</dbReference>
<evidence type="ECO:0000256" key="1">
    <source>
        <dbReference type="ARBA" id="ARBA00022857"/>
    </source>
</evidence>
<dbReference type="PROSITE" id="PS00061">
    <property type="entry name" value="ADH_SHORT"/>
    <property type="match status" value="1"/>
</dbReference>
<feature type="region of interest" description="Disordered" evidence="2">
    <location>
        <begin position="75"/>
        <end position="98"/>
    </location>
</feature>
<dbReference type="OrthoDB" id="1933717at2759"/>
<dbReference type="EMBL" id="ML979137">
    <property type="protein sequence ID" value="KAF1914811.1"/>
    <property type="molecule type" value="Genomic_DNA"/>
</dbReference>
<proteinExistence type="predicted"/>
<keyword evidence="4" id="KW-1185">Reference proteome</keyword>
<keyword evidence="1" id="KW-0521">NADP</keyword>
<dbReference type="Pfam" id="PF13561">
    <property type="entry name" value="adh_short_C2"/>
    <property type="match status" value="1"/>
</dbReference>
<name>A0A6A5QGE6_AMPQU</name>
<organism evidence="3 4">
    <name type="scientific">Ampelomyces quisqualis</name>
    <name type="common">Powdery mildew agent</name>
    <dbReference type="NCBI Taxonomy" id="50730"/>
    <lineage>
        <taxon>Eukaryota</taxon>
        <taxon>Fungi</taxon>
        <taxon>Dikarya</taxon>
        <taxon>Ascomycota</taxon>
        <taxon>Pezizomycotina</taxon>
        <taxon>Dothideomycetes</taxon>
        <taxon>Pleosporomycetidae</taxon>
        <taxon>Pleosporales</taxon>
        <taxon>Pleosporineae</taxon>
        <taxon>Phaeosphaeriaceae</taxon>
        <taxon>Ampelomyces</taxon>
    </lineage>
</organism>
<dbReference type="PANTHER" id="PTHR43975:SF2">
    <property type="entry name" value="EG:BACR7A4.14 PROTEIN-RELATED"/>
    <property type="match status" value="1"/>
</dbReference>
<dbReference type="InterPro" id="IPR036291">
    <property type="entry name" value="NAD(P)-bd_dom_sf"/>
</dbReference>
<dbReference type="Gene3D" id="3.40.50.720">
    <property type="entry name" value="NAD(P)-binding Rossmann-like Domain"/>
    <property type="match status" value="1"/>
</dbReference>
<sequence length="163" mass="18243">MSMNTLSAFLPHAAERAVLIETNSAAAHMDITPGYSSYTVAKFAIARFYQCVAFEHPSLRIHSVHPGAIDTEMSRGAGYKAKSESEAEGEESQWKGEGAEMLSEQDHVCLPASFYVWLASGEGEFLRGKFLWANWDVEELKRLRERIEGSRWLNVGLQGWPFA</sequence>
<dbReference type="Proteomes" id="UP000800096">
    <property type="component" value="Unassembled WGS sequence"/>
</dbReference>